<dbReference type="OrthoDB" id="10253869at2759"/>
<dbReference type="PROSITE" id="PS00455">
    <property type="entry name" value="AMP_BINDING"/>
    <property type="match status" value="1"/>
</dbReference>
<evidence type="ECO:0008006" key="10">
    <source>
        <dbReference type="Google" id="ProtNLM"/>
    </source>
</evidence>
<dbReference type="NCBIfam" id="TIGR01217">
    <property type="entry name" value="ac_ac_CoA_syn"/>
    <property type="match status" value="1"/>
</dbReference>
<dbReference type="Gene3D" id="3.30.300.30">
    <property type="match status" value="1"/>
</dbReference>
<evidence type="ECO:0000256" key="2">
    <source>
        <dbReference type="ARBA" id="ARBA00022598"/>
    </source>
</evidence>
<dbReference type="Gene3D" id="3.40.50.12780">
    <property type="entry name" value="N-terminal domain of ligase-like"/>
    <property type="match status" value="1"/>
</dbReference>
<dbReference type="GeneID" id="40727423"/>
<dbReference type="Pfam" id="PF16177">
    <property type="entry name" value="ACAS_N"/>
    <property type="match status" value="1"/>
</dbReference>
<sequence>MDNDGSSGSIQGKLVWSPTDVAATSMDAFRRTVNQRFSLNLETYDQLWRWSCDNLNDFWTTVWDETGVISSVKASRAIADDAPVYPPPRWFEGARLNFAENLLRHGTPSSCGAAGERTAVIQSTEVDTTTGELDESSVSYRELYRLTAQAAAAMRKRGITVNDTVASYSANNVENLVAFLAASSIGAVWTSAAADFGPEGVLERLRTVRPKILLSVNAVRYNGKVHDHLNKLQSVVDGLEADRKHDEQTLEGVIVIPYVKSHPVPEGLKASAGEANGSGATRWTSWDHFLEEGREAADKPIDFEQLDFNHPLWILFSSGTTGKPKAITHRAGGMLLQLSKEHFIHGGLTPQDVFFQHTTTGWMMWNFLIAGLVTGCPIVLYDGSPLKPASVLWDLAEKHGVTTFGTSAAYLGALEKSGYDVKSNHPKLRVRQVLSTGSPLRAELYPFIHAKIGADILIGSITGGTDLCSLFAGHNTALPVRAGEIQARNLGMDIAVYDSDSCTEVTTPNTVGDLVCKKPFPAQPLGFWHQPESKYFDSYYAQLPGAWYHGDFVQISPHGGVVMLGRSDGILNPGGIRFGSSEIYELLESPENPLQTCLLDSLVVALKTPAGDDEVVCLFIVLNPNIRVDIDAVKKTLTSLVRTKRSARHVPKFIEVVSDIPKTLNGKKVEVPVKKIINGASLDAINKATLLNPESLQQFVTLGERLRGQLQN</sequence>
<keyword evidence="9" id="KW-1185">Reference proteome</keyword>
<evidence type="ECO:0000256" key="3">
    <source>
        <dbReference type="ARBA" id="ARBA00022741"/>
    </source>
</evidence>
<evidence type="ECO:0000259" key="6">
    <source>
        <dbReference type="Pfam" id="PF13193"/>
    </source>
</evidence>
<comment type="caution">
    <text evidence="8">The sequence shown here is derived from an EMBL/GenBank/DDBJ whole genome shotgun (WGS) entry which is preliminary data.</text>
</comment>
<dbReference type="RefSeq" id="XP_029738364.1">
    <property type="nucleotide sequence ID" value="XM_029885122.1"/>
</dbReference>
<comment type="similarity">
    <text evidence="1">Belongs to the ATP-dependent AMP-binding enzyme family.</text>
</comment>
<dbReference type="InterPro" id="IPR025110">
    <property type="entry name" value="AMP-bd_C"/>
</dbReference>
<dbReference type="KEGG" id="sgra:EX895_004528"/>
<feature type="domain" description="Acetyl-coenzyme A synthetase N-terminal" evidence="7">
    <location>
        <begin position="44"/>
        <end position="101"/>
    </location>
</feature>
<feature type="domain" description="AMP-dependent synthetase/ligase" evidence="5">
    <location>
        <begin position="116"/>
        <end position="520"/>
    </location>
</feature>
<evidence type="ECO:0000259" key="5">
    <source>
        <dbReference type="Pfam" id="PF00501"/>
    </source>
</evidence>
<protein>
    <recommendedName>
        <fullName evidence="10">AMP-dependent synthetase/ligase domain-containing protein</fullName>
    </recommendedName>
</protein>
<evidence type="ECO:0000256" key="1">
    <source>
        <dbReference type="ARBA" id="ARBA00006432"/>
    </source>
</evidence>
<dbReference type="AlphaFoldDB" id="A0A4V6ETR8"/>
<dbReference type="GO" id="GO:0030729">
    <property type="term" value="F:acetoacetate-CoA ligase activity"/>
    <property type="evidence" value="ECO:0007669"/>
    <property type="project" value="InterPro"/>
</dbReference>
<keyword evidence="3" id="KW-0547">Nucleotide-binding</keyword>
<dbReference type="PANTHER" id="PTHR42921">
    <property type="entry name" value="ACETOACETYL-COA SYNTHETASE"/>
    <property type="match status" value="1"/>
</dbReference>
<dbReference type="PANTHER" id="PTHR42921:SF1">
    <property type="entry name" value="ACETOACETYL-COA SYNTHETASE"/>
    <property type="match status" value="1"/>
</dbReference>
<evidence type="ECO:0000313" key="9">
    <source>
        <dbReference type="Proteomes" id="UP000306050"/>
    </source>
</evidence>
<evidence type="ECO:0000256" key="4">
    <source>
        <dbReference type="ARBA" id="ARBA00022840"/>
    </source>
</evidence>
<dbReference type="EMBL" id="SRRM01000017">
    <property type="protein sequence ID" value="TKY86379.1"/>
    <property type="molecule type" value="Genomic_DNA"/>
</dbReference>
<name>A0A4V6ETR8_9BASI</name>
<dbReference type="InterPro" id="IPR000873">
    <property type="entry name" value="AMP-dep_synth/lig_dom"/>
</dbReference>
<dbReference type="InterPro" id="IPR042099">
    <property type="entry name" value="ANL_N_sf"/>
</dbReference>
<dbReference type="NCBIfam" id="NF002937">
    <property type="entry name" value="PRK03584.1"/>
    <property type="match status" value="1"/>
</dbReference>
<dbReference type="InterPro" id="IPR045851">
    <property type="entry name" value="AMP-bd_C_sf"/>
</dbReference>
<dbReference type="InterPro" id="IPR005914">
    <property type="entry name" value="Acac_CoA_synth"/>
</dbReference>
<dbReference type="Pfam" id="PF00501">
    <property type="entry name" value="AMP-binding"/>
    <property type="match status" value="1"/>
</dbReference>
<dbReference type="GO" id="GO:0006629">
    <property type="term" value="P:lipid metabolic process"/>
    <property type="evidence" value="ECO:0007669"/>
    <property type="project" value="InterPro"/>
</dbReference>
<proteinExistence type="inferred from homology"/>
<dbReference type="Pfam" id="PF13193">
    <property type="entry name" value="AMP-binding_C"/>
    <property type="match status" value="1"/>
</dbReference>
<dbReference type="GO" id="GO:0005524">
    <property type="term" value="F:ATP binding"/>
    <property type="evidence" value="ECO:0007669"/>
    <property type="project" value="UniProtKB-KW"/>
</dbReference>
<feature type="domain" description="AMP-binding enzyme C-terminal" evidence="6">
    <location>
        <begin position="603"/>
        <end position="667"/>
    </location>
</feature>
<dbReference type="InterPro" id="IPR020845">
    <property type="entry name" value="AMP-binding_CS"/>
</dbReference>
<dbReference type="InterPro" id="IPR032387">
    <property type="entry name" value="ACAS_N"/>
</dbReference>
<evidence type="ECO:0000259" key="7">
    <source>
        <dbReference type="Pfam" id="PF16177"/>
    </source>
</evidence>
<gene>
    <name evidence="8" type="ORF">EX895_004528</name>
</gene>
<evidence type="ECO:0000313" key="8">
    <source>
        <dbReference type="EMBL" id="TKY86379.1"/>
    </source>
</evidence>
<dbReference type="SUPFAM" id="SSF56801">
    <property type="entry name" value="Acetyl-CoA synthetase-like"/>
    <property type="match status" value="1"/>
</dbReference>
<reference evidence="8 9" key="1">
    <citation type="submission" date="2019-05" db="EMBL/GenBank/DDBJ databases">
        <title>Sporisorium graminicola CBS 10092 draft sequencing and annotation.</title>
        <authorList>
            <person name="Solano-Gonzalez S."/>
            <person name="Caddick M.X."/>
            <person name="Darby A."/>
        </authorList>
    </citation>
    <scope>NUCLEOTIDE SEQUENCE [LARGE SCALE GENOMIC DNA]</scope>
    <source>
        <strain evidence="8 9">CBS 10092</strain>
    </source>
</reference>
<organism evidence="8 9">
    <name type="scientific">Sporisorium graminicola</name>
    <dbReference type="NCBI Taxonomy" id="280036"/>
    <lineage>
        <taxon>Eukaryota</taxon>
        <taxon>Fungi</taxon>
        <taxon>Dikarya</taxon>
        <taxon>Basidiomycota</taxon>
        <taxon>Ustilaginomycotina</taxon>
        <taxon>Ustilaginomycetes</taxon>
        <taxon>Ustilaginales</taxon>
        <taxon>Ustilaginaceae</taxon>
        <taxon>Sporisorium</taxon>
    </lineage>
</organism>
<keyword evidence="4" id="KW-0067">ATP-binding</keyword>
<accession>A0A4V6ETR8</accession>
<keyword evidence="2" id="KW-0436">Ligase</keyword>
<dbReference type="Proteomes" id="UP000306050">
    <property type="component" value="Chromosome SGRAM_4"/>
</dbReference>